<keyword evidence="5 9" id="KW-0169">Cobalamin biosynthesis</keyword>
<keyword evidence="11" id="KW-1185">Reference proteome</keyword>
<evidence type="ECO:0000256" key="8">
    <source>
        <dbReference type="ARBA" id="ARBA00023136"/>
    </source>
</evidence>
<evidence type="ECO:0000256" key="2">
    <source>
        <dbReference type="ARBA" id="ARBA00004953"/>
    </source>
</evidence>
<dbReference type="RefSeq" id="WP_338751407.1">
    <property type="nucleotide sequence ID" value="NZ_CP144913.1"/>
</dbReference>
<dbReference type="PANTHER" id="PTHR34308">
    <property type="entry name" value="COBALAMIN BIOSYNTHESIS PROTEIN CBIB"/>
    <property type="match status" value="1"/>
</dbReference>
<gene>
    <name evidence="10" type="primary">cbiB</name>
    <name evidence="9" type="synonym">cobD</name>
    <name evidence="10" type="ORF">V1351_05250</name>
</gene>
<evidence type="ECO:0000256" key="3">
    <source>
        <dbReference type="ARBA" id="ARBA00006263"/>
    </source>
</evidence>
<dbReference type="Proteomes" id="UP001382727">
    <property type="component" value="Chromosome"/>
</dbReference>
<evidence type="ECO:0000256" key="4">
    <source>
        <dbReference type="ARBA" id="ARBA00022475"/>
    </source>
</evidence>
<evidence type="ECO:0000256" key="6">
    <source>
        <dbReference type="ARBA" id="ARBA00022692"/>
    </source>
</evidence>
<evidence type="ECO:0000256" key="1">
    <source>
        <dbReference type="ARBA" id="ARBA00004651"/>
    </source>
</evidence>
<comment type="subcellular location">
    <subcellularLocation>
        <location evidence="1 9">Cell membrane</location>
        <topology evidence="1 9">Multi-pass membrane protein</topology>
    </subcellularLocation>
</comment>
<comment type="function">
    <text evidence="9">Converts cobyric acid to cobinamide by the addition of aminopropanol on the F carboxylic group.</text>
</comment>
<organism evidence="10 11">
    <name type="scientific">Janibacter alittae</name>
    <dbReference type="NCBI Taxonomy" id="3115209"/>
    <lineage>
        <taxon>Bacteria</taxon>
        <taxon>Bacillati</taxon>
        <taxon>Actinomycetota</taxon>
        <taxon>Actinomycetes</taxon>
        <taxon>Micrococcales</taxon>
        <taxon>Intrasporangiaceae</taxon>
        <taxon>Janibacter</taxon>
    </lineage>
</organism>
<keyword evidence="6 9" id="KW-0812">Transmembrane</keyword>
<keyword evidence="7 9" id="KW-1133">Transmembrane helix</keyword>
<dbReference type="PANTHER" id="PTHR34308:SF1">
    <property type="entry name" value="COBALAMIN BIOSYNTHESIS PROTEIN CBIB"/>
    <property type="match status" value="1"/>
</dbReference>
<accession>A0ABZ2MK61</accession>
<evidence type="ECO:0000256" key="5">
    <source>
        <dbReference type="ARBA" id="ARBA00022573"/>
    </source>
</evidence>
<reference evidence="10 11" key="1">
    <citation type="submission" date="2024-02" db="EMBL/GenBank/DDBJ databases">
        <title>Janibacter sp. nov., isolated from gut of marine sandworm.</title>
        <authorList>
            <person name="Kim B."/>
            <person name="Jun M.O."/>
            <person name="Shin N.-R."/>
        </authorList>
    </citation>
    <scope>NUCLEOTIDE SEQUENCE [LARGE SCALE GENOMIC DNA]</scope>
    <source>
        <strain evidence="10 11">A1S7</strain>
    </source>
</reference>
<sequence>MRLPSPAPVAAGLVAGWVADRLLGDPQRGHPVAVFGSWAGWVEARTYADSRAAGVATEALVVAPVLALGVTAGRLPPAARAGATAVLVWAALGGTSLGREGAAVHALLDDGHLAAARERVRHLVGRTTDDLSADDVTRAAVESVAENTSDAVVGTLVWGALLGPLGVVLHRAVNTLDAMHGHRTERYARFGWAAARLDDVLGWVPARATVLATAAAAPLRAGAVARAALRDGPAHPSPNAGRVEAGFAAALGVRLGGRTVYASGIEDRPTLGGGRAVTVADLPRAVALSRRVGAVTLAAAVGLRLVLTAHRP</sequence>
<dbReference type="NCBIfam" id="TIGR00380">
    <property type="entry name" value="cobal_cbiB"/>
    <property type="match status" value="1"/>
</dbReference>
<proteinExistence type="inferred from homology"/>
<dbReference type="InterPro" id="IPR004485">
    <property type="entry name" value="Cobalamin_biosynth_CobD/CbiB"/>
</dbReference>
<evidence type="ECO:0000313" key="10">
    <source>
        <dbReference type="EMBL" id="WXB77476.1"/>
    </source>
</evidence>
<evidence type="ECO:0000313" key="11">
    <source>
        <dbReference type="Proteomes" id="UP001382727"/>
    </source>
</evidence>
<protein>
    <recommendedName>
        <fullName evidence="9">Cobalamin biosynthesis protein CobD</fullName>
    </recommendedName>
</protein>
<keyword evidence="4 9" id="KW-1003">Cell membrane</keyword>
<comment type="similarity">
    <text evidence="3 9">Belongs to the CobD/CbiB family.</text>
</comment>
<dbReference type="Pfam" id="PF03186">
    <property type="entry name" value="CobD_Cbib"/>
    <property type="match status" value="1"/>
</dbReference>
<keyword evidence="8 9" id="KW-0472">Membrane</keyword>
<dbReference type="HAMAP" id="MF_00024">
    <property type="entry name" value="CobD_CbiB"/>
    <property type="match status" value="1"/>
</dbReference>
<name>A0ABZ2MK61_9MICO</name>
<evidence type="ECO:0000256" key="9">
    <source>
        <dbReference type="HAMAP-Rule" id="MF_00024"/>
    </source>
</evidence>
<comment type="pathway">
    <text evidence="2 9">Cofactor biosynthesis; adenosylcobalamin biosynthesis.</text>
</comment>
<evidence type="ECO:0000256" key="7">
    <source>
        <dbReference type="ARBA" id="ARBA00022989"/>
    </source>
</evidence>
<dbReference type="EMBL" id="CP144913">
    <property type="protein sequence ID" value="WXB77476.1"/>
    <property type="molecule type" value="Genomic_DNA"/>
</dbReference>